<dbReference type="PANTHER" id="PTHR14689">
    <property type="entry name" value="PHORBOL-ESTER_DAG-TYPE DOMAIN-CONTAINING PROTEIN"/>
    <property type="match status" value="1"/>
</dbReference>
<keyword evidence="4" id="KW-1185">Reference proteome</keyword>
<protein>
    <recommendedName>
        <fullName evidence="2">DUF4211 domain-containing protein</fullName>
    </recommendedName>
</protein>
<feature type="compositionally biased region" description="Basic residues" evidence="1">
    <location>
        <begin position="192"/>
        <end position="207"/>
    </location>
</feature>
<dbReference type="AlphaFoldDB" id="A0AAD3TTZ7"/>
<feature type="compositionally biased region" description="Acidic residues" evidence="1">
    <location>
        <begin position="270"/>
        <end position="281"/>
    </location>
</feature>
<feature type="compositionally biased region" description="Acidic residues" evidence="1">
    <location>
        <begin position="212"/>
        <end position="228"/>
    </location>
</feature>
<feature type="compositionally biased region" description="Polar residues" evidence="1">
    <location>
        <begin position="118"/>
        <end position="130"/>
    </location>
</feature>
<name>A0AAD3TTZ7_9TREE</name>
<feature type="compositionally biased region" description="Basic and acidic residues" evidence="1">
    <location>
        <begin position="152"/>
        <end position="163"/>
    </location>
</feature>
<accession>A0AAD3TTZ7</accession>
<dbReference type="Proteomes" id="UP001222932">
    <property type="component" value="Unassembled WGS sequence"/>
</dbReference>
<feature type="region of interest" description="Disordered" evidence="1">
    <location>
        <begin position="263"/>
        <end position="282"/>
    </location>
</feature>
<evidence type="ECO:0000256" key="1">
    <source>
        <dbReference type="SAM" id="MobiDB-lite"/>
    </source>
</evidence>
<sequence>MGPLSQADIDSFFSTSSPRSRTPSRPRPRGRASRSSPPPAPIVVHDSDDDIVALPSRPGALPRPLRPSFSKKFSRLDSDESAEDSNSNIRAVRLSPQRTPWRGTTQRIVNDDEEEDTLSVSGESQATKAASISEGEPDTGRRSGMRTRTRARLLDPDCGDSRAEVPSPPRRRTRSKRQERSQESDTAGERPPRRRRRSNAKRSSAKRVRLDPDEDEESIEAVTEDEGVDEIELDEPERFVTATRLRTRGETVQQRMLRKLKNRRLNLPSSEEDEDEEDSEDVTGAWKYVRDDDDGFISEDDGFDERLMPSEFSLGYAQSQEYKFKVMFQYLLLLVIHGPGVLPLRGPQKEYMTPVGELRSYVRGIRNLRVRSQIWRPDLVEALQTYPTFLVSNRAEIARYCNACNRRNQHCWHSVYLTGTQYNPESHEDVKGSVSNDDDDDDEDEGEVPLPRNFNMGPHCLNSSRLYHALSHWEHGLFRRIRGLYRELLRAKGVDIDESGESDVDGNVDEFMASSTERVAELRRTQLPDEGDINAVLEWMDAREYQAKAFEHFTSLEQQARTLGGDDELRETERDHRPTRRGH</sequence>
<comment type="caution">
    <text evidence="3">The sequence shown here is derived from an EMBL/GenBank/DDBJ whole genome shotgun (WGS) entry which is preliminary data.</text>
</comment>
<dbReference type="PANTHER" id="PTHR14689:SF0">
    <property type="entry name" value="COILED-COIL DOMAIN-CONTAINING PROTEIN 82"/>
    <property type="match status" value="1"/>
</dbReference>
<reference evidence="3" key="2">
    <citation type="submission" date="2023-06" db="EMBL/GenBank/DDBJ databases">
        <authorList>
            <person name="Kobayashi Y."/>
            <person name="Kayamori A."/>
            <person name="Aoki K."/>
            <person name="Shiwa Y."/>
            <person name="Fujita N."/>
            <person name="Sugita T."/>
            <person name="Iwasaki W."/>
            <person name="Tanaka N."/>
            <person name="Takashima M."/>
        </authorList>
    </citation>
    <scope>NUCLEOTIDE SEQUENCE</scope>
    <source>
        <strain evidence="3">HIS016</strain>
    </source>
</reference>
<dbReference type="EMBL" id="BTCM01000003">
    <property type="protein sequence ID" value="GMK56818.1"/>
    <property type="molecule type" value="Genomic_DNA"/>
</dbReference>
<feature type="region of interest" description="Disordered" evidence="1">
    <location>
        <begin position="423"/>
        <end position="454"/>
    </location>
</feature>
<feature type="compositionally biased region" description="Polar residues" evidence="1">
    <location>
        <begin position="96"/>
        <end position="108"/>
    </location>
</feature>
<proteinExistence type="predicted"/>
<feature type="compositionally biased region" description="Acidic residues" evidence="1">
    <location>
        <begin position="436"/>
        <end position="447"/>
    </location>
</feature>
<evidence type="ECO:0000313" key="4">
    <source>
        <dbReference type="Proteomes" id="UP001222932"/>
    </source>
</evidence>
<feature type="compositionally biased region" description="Basic and acidic residues" evidence="1">
    <location>
        <begin position="176"/>
        <end position="191"/>
    </location>
</feature>
<dbReference type="GO" id="GO:0005634">
    <property type="term" value="C:nucleus"/>
    <property type="evidence" value="ECO:0007669"/>
    <property type="project" value="TreeGrafter"/>
</dbReference>
<organism evidence="3 4">
    <name type="scientific">Cutaneotrichosporon spelunceum</name>
    <dbReference type="NCBI Taxonomy" id="1672016"/>
    <lineage>
        <taxon>Eukaryota</taxon>
        <taxon>Fungi</taxon>
        <taxon>Dikarya</taxon>
        <taxon>Basidiomycota</taxon>
        <taxon>Agaricomycotina</taxon>
        <taxon>Tremellomycetes</taxon>
        <taxon>Trichosporonales</taxon>
        <taxon>Trichosporonaceae</taxon>
        <taxon>Cutaneotrichosporon</taxon>
    </lineage>
</organism>
<feature type="region of interest" description="Disordered" evidence="1">
    <location>
        <begin position="559"/>
        <end position="583"/>
    </location>
</feature>
<dbReference type="InterPro" id="IPR025451">
    <property type="entry name" value="DUF4211"/>
</dbReference>
<gene>
    <name evidence="3" type="ORF">CspeluHIS016_0306580</name>
</gene>
<evidence type="ECO:0000313" key="3">
    <source>
        <dbReference type="EMBL" id="GMK56818.1"/>
    </source>
</evidence>
<feature type="compositionally biased region" description="Basic residues" evidence="1">
    <location>
        <begin position="22"/>
        <end position="32"/>
    </location>
</feature>
<evidence type="ECO:0000259" key="2">
    <source>
        <dbReference type="Pfam" id="PF13926"/>
    </source>
</evidence>
<feature type="domain" description="DUF4211" evidence="2">
    <location>
        <begin position="296"/>
        <end position="426"/>
    </location>
</feature>
<feature type="region of interest" description="Disordered" evidence="1">
    <location>
        <begin position="1"/>
        <end position="228"/>
    </location>
</feature>
<reference evidence="3" key="1">
    <citation type="journal article" date="2023" name="BMC Genomics">
        <title>Chromosome-level genome assemblies of Cutaneotrichosporon spp. (Trichosporonales, Basidiomycota) reveal imbalanced evolution between nucleotide sequences and chromosome synteny.</title>
        <authorList>
            <person name="Kobayashi Y."/>
            <person name="Kayamori A."/>
            <person name="Aoki K."/>
            <person name="Shiwa Y."/>
            <person name="Matsutani M."/>
            <person name="Fujita N."/>
            <person name="Sugita T."/>
            <person name="Iwasaki W."/>
            <person name="Tanaka N."/>
            <person name="Takashima M."/>
        </authorList>
    </citation>
    <scope>NUCLEOTIDE SEQUENCE</scope>
    <source>
        <strain evidence="3">HIS016</strain>
    </source>
</reference>
<dbReference type="Pfam" id="PF13926">
    <property type="entry name" value="DUF4211"/>
    <property type="match status" value="1"/>
</dbReference>